<dbReference type="InterPro" id="IPR053939">
    <property type="entry name" value="UTP25_C"/>
</dbReference>
<evidence type="ECO:0000256" key="4">
    <source>
        <dbReference type="SAM" id="MobiDB-lite"/>
    </source>
</evidence>
<feature type="domain" description="UTP25 NTP hydrolase-like" evidence="6">
    <location>
        <begin position="278"/>
        <end position="570"/>
    </location>
</feature>
<dbReference type="InterPro" id="IPR010678">
    <property type="entry name" value="UTP25"/>
</dbReference>
<reference evidence="7" key="2">
    <citation type="submission" date="2023-06" db="EMBL/GenBank/DDBJ databases">
        <authorList>
            <person name="Ma L."/>
            <person name="Liu K.-W."/>
            <person name="Li Z."/>
            <person name="Hsiao Y.-Y."/>
            <person name="Qi Y."/>
            <person name="Fu T."/>
            <person name="Tang G."/>
            <person name="Zhang D."/>
            <person name="Sun W.-H."/>
            <person name="Liu D.-K."/>
            <person name="Li Y."/>
            <person name="Chen G.-Z."/>
            <person name="Liu X.-D."/>
            <person name="Liao X.-Y."/>
            <person name="Jiang Y.-T."/>
            <person name="Yu X."/>
            <person name="Hao Y."/>
            <person name="Huang J."/>
            <person name="Zhao X.-W."/>
            <person name="Ke S."/>
            <person name="Chen Y.-Y."/>
            <person name="Wu W.-L."/>
            <person name="Hsu J.-L."/>
            <person name="Lin Y.-F."/>
            <person name="Huang M.-D."/>
            <person name="Li C.-Y."/>
            <person name="Huang L."/>
            <person name="Wang Z.-W."/>
            <person name="Zhao X."/>
            <person name="Zhong W.-Y."/>
            <person name="Peng D.-H."/>
            <person name="Ahmad S."/>
            <person name="Lan S."/>
            <person name="Zhang J.-S."/>
            <person name="Tsai W.-C."/>
            <person name="Van De Peer Y."/>
            <person name="Liu Z.-J."/>
        </authorList>
    </citation>
    <scope>NUCLEOTIDE SEQUENCE</scope>
    <source>
        <strain evidence="7">SCP</strain>
        <tissue evidence="7">Leaves</tissue>
    </source>
</reference>
<dbReference type="InterPro" id="IPR053940">
    <property type="entry name" value="UTP25_NTPase-like"/>
</dbReference>
<dbReference type="AlphaFoldDB" id="A0AAV9BFE9"/>
<evidence type="ECO:0008006" key="9">
    <source>
        <dbReference type="Google" id="ProtNLM"/>
    </source>
</evidence>
<evidence type="ECO:0000313" key="7">
    <source>
        <dbReference type="EMBL" id="KAK1275072.1"/>
    </source>
</evidence>
<evidence type="ECO:0000259" key="6">
    <source>
        <dbReference type="Pfam" id="PF22916"/>
    </source>
</evidence>
<feature type="compositionally biased region" description="Acidic residues" evidence="4">
    <location>
        <begin position="100"/>
        <end position="124"/>
    </location>
</feature>
<dbReference type="GO" id="GO:0034511">
    <property type="term" value="F:U3 snoRNA binding"/>
    <property type="evidence" value="ECO:0007669"/>
    <property type="project" value="InterPro"/>
</dbReference>
<evidence type="ECO:0000259" key="5">
    <source>
        <dbReference type="Pfam" id="PF06862"/>
    </source>
</evidence>
<keyword evidence="8" id="KW-1185">Reference proteome</keyword>
<accession>A0AAV9BFE9</accession>
<dbReference type="Pfam" id="PF22916">
    <property type="entry name" value="UTP25_NTPase-like"/>
    <property type="match status" value="1"/>
</dbReference>
<dbReference type="EMBL" id="JAUJYN010000003">
    <property type="protein sequence ID" value="KAK1275072.1"/>
    <property type="molecule type" value="Genomic_DNA"/>
</dbReference>
<feature type="region of interest" description="Disordered" evidence="4">
    <location>
        <begin position="1"/>
        <end position="170"/>
    </location>
</feature>
<feature type="compositionally biased region" description="Acidic residues" evidence="4">
    <location>
        <begin position="161"/>
        <end position="170"/>
    </location>
</feature>
<keyword evidence="3" id="KW-0539">Nucleus</keyword>
<feature type="compositionally biased region" description="Basic and acidic residues" evidence="4">
    <location>
        <begin position="53"/>
        <end position="67"/>
    </location>
</feature>
<dbReference type="GO" id="GO:0019843">
    <property type="term" value="F:rRNA binding"/>
    <property type="evidence" value="ECO:0007669"/>
    <property type="project" value="TreeGrafter"/>
</dbReference>
<dbReference type="Proteomes" id="UP001179952">
    <property type="component" value="Unassembled WGS sequence"/>
</dbReference>
<reference evidence="7" key="1">
    <citation type="journal article" date="2023" name="Nat. Commun.">
        <title>Diploid and tetraploid genomes of Acorus and the evolution of monocots.</title>
        <authorList>
            <person name="Ma L."/>
            <person name="Liu K.W."/>
            <person name="Li Z."/>
            <person name="Hsiao Y.Y."/>
            <person name="Qi Y."/>
            <person name="Fu T."/>
            <person name="Tang G.D."/>
            <person name="Zhang D."/>
            <person name="Sun W.H."/>
            <person name="Liu D.K."/>
            <person name="Li Y."/>
            <person name="Chen G.Z."/>
            <person name="Liu X.D."/>
            <person name="Liao X.Y."/>
            <person name="Jiang Y.T."/>
            <person name="Yu X."/>
            <person name="Hao Y."/>
            <person name="Huang J."/>
            <person name="Zhao X.W."/>
            <person name="Ke S."/>
            <person name="Chen Y.Y."/>
            <person name="Wu W.L."/>
            <person name="Hsu J.L."/>
            <person name="Lin Y.F."/>
            <person name="Huang M.D."/>
            <person name="Li C.Y."/>
            <person name="Huang L."/>
            <person name="Wang Z.W."/>
            <person name="Zhao X."/>
            <person name="Zhong W.Y."/>
            <person name="Peng D.H."/>
            <person name="Ahmad S."/>
            <person name="Lan S."/>
            <person name="Zhang J.S."/>
            <person name="Tsai W.C."/>
            <person name="Van de Peer Y."/>
            <person name="Liu Z.J."/>
        </authorList>
    </citation>
    <scope>NUCLEOTIDE SEQUENCE</scope>
    <source>
        <strain evidence="7">SCP</strain>
    </source>
</reference>
<name>A0AAV9BFE9_ACOGR</name>
<evidence type="ECO:0000256" key="2">
    <source>
        <dbReference type="ARBA" id="ARBA00009223"/>
    </source>
</evidence>
<feature type="domain" description="UTP25 C-terminal" evidence="5">
    <location>
        <begin position="581"/>
        <end position="758"/>
    </location>
</feature>
<evidence type="ECO:0000313" key="8">
    <source>
        <dbReference type="Proteomes" id="UP001179952"/>
    </source>
</evidence>
<dbReference type="Pfam" id="PF06862">
    <property type="entry name" value="Utp25_C"/>
    <property type="match status" value="1"/>
</dbReference>
<sequence length="759" mass="87016">MRNSERNGTFKRGPKRSLKTPAKSNFSLKRCRKDRQVEDVPASPSPSTSGHSSEGHSDEEVVHREPSTYDSLLSALGSANESLARVFKKRQKEQQGRSDSEDDIEDGSVSSIDDEEENSEEEVEGQTKPGDIMRKDDQRMVSSDDSVHDDEEGEAYFGSETSDEDDISDLENDHQKNNVEQEKMSSFHVHLGHTLSQKAVEELIKNKRRFKCAMPAVGMPKSNWVGTGECIVKEVSSSSDYGLKQKLHKHWLDSYNKSGRSDFHSSKERLFFSLCDSYQDIMHGNKKPFYLRSHGEDASIMDAYIMHALNHVLRSRDLIAKNDAKLSKHRESKQDDILSGDGFLDHGFTRPKVMCLLPLRSIALRVVKRLIQLTPPSHKVNVEHIDRFSDEFGAGDATEDDNTMTDGARDDGNSMIQRSSKPVDFDALFGGNNNDHFMIGIKITRKSIKLYNDFYSSDIIVASPLGLITKIGEAEVDKEKDMDYLSSIEVLIIDHADVIAMQNWSHVNTVFEHLNRVPSKQHGTDVMRIRQWYLDGYARFYRQTILLGSYVNPDMNALFNHLCQNYRGKVKLICEYKGVLPKVILQVRQVYERFDATSIVDADDIRMDYFAKKVFPKIKDSIEGGTMLFTSSYFEFVRLRNFLKSQNASFCLLGEYTKASDISRARVWFFEGMRKIMLYTERAHFYHRYKIRGLKNLIIYSLPERKEFYPELINMLDEAENMTCTVLFSRFDQFRLERIVGTAASKRMLSSEKGVFVFC</sequence>
<evidence type="ECO:0000256" key="1">
    <source>
        <dbReference type="ARBA" id="ARBA00004604"/>
    </source>
</evidence>
<dbReference type="Gene3D" id="3.40.50.300">
    <property type="entry name" value="P-loop containing nucleotide triphosphate hydrolases"/>
    <property type="match status" value="1"/>
</dbReference>
<proteinExistence type="inferred from homology"/>
<organism evidence="7 8">
    <name type="scientific">Acorus gramineus</name>
    <name type="common">Dwarf sweet flag</name>
    <dbReference type="NCBI Taxonomy" id="55184"/>
    <lineage>
        <taxon>Eukaryota</taxon>
        <taxon>Viridiplantae</taxon>
        <taxon>Streptophyta</taxon>
        <taxon>Embryophyta</taxon>
        <taxon>Tracheophyta</taxon>
        <taxon>Spermatophyta</taxon>
        <taxon>Magnoliopsida</taxon>
        <taxon>Liliopsida</taxon>
        <taxon>Acoraceae</taxon>
        <taxon>Acorus</taxon>
    </lineage>
</organism>
<comment type="caution">
    <text evidence="7">The sequence shown here is derived from an EMBL/GenBank/DDBJ whole genome shotgun (WGS) entry which is preliminary data.</text>
</comment>
<gene>
    <name evidence="7" type="ORF">QJS04_geneDACA004125</name>
</gene>
<comment type="similarity">
    <text evidence="2">Belongs to the UTP25 family.</text>
</comment>
<dbReference type="PANTHER" id="PTHR12933:SF0">
    <property type="entry name" value="U3 SMALL NUCLEOLAR RNA-ASSOCIATED PROTEIN 25 HOMOLOG"/>
    <property type="match status" value="1"/>
</dbReference>
<evidence type="ECO:0000256" key="3">
    <source>
        <dbReference type="ARBA" id="ARBA00023242"/>
    </source>
</evidence>
<comment type="subcellular location">
    <subcellularLocation>
        <location evidence="1">Nucleus</location>
        <location evidence="1">Nucleolus</location>
    </subcellularLocation>
</comment>
<dbReference type="PANTHER" id="PTHR12933">
    <property type="entry name" value="ORF PROTEIN-RELATED"/>
    <property type="match status" value="1"/>
</dbReference>
<dbReference type="GO" id="GO:0032040">
    <property type="term" value="C:small-subunit processome"/>
    <property type="evidence" value="ECO:0007669"/>
    <property type="project" value="TreeGrafter"/>
</dbReference>
<dbReference type="GO" id="GO:0000462">
    <property type="term" value="P:maturation of SSU-rRNA from tricistronic rRNA transcript (SSU-rRNA, 5.8S rRNA, LSU-rRNA)"/>
    <property type="evidence" value="ECO:0007669"/>
    <property type="project" value="TreeGrafter"/>
</dbReference>
<dbReference type="InterPro" id="IPR027417">
    <property type="entry name" value="P-loop_NTPase"/>
</dbReference>
<protein>
    <recommendedName>
        <fullName evidence="9">U3 small nucleolar RNA-associated protein 25</fullName>
    </recommendedName>
</protein>